<feature type="region of interest" description="Disordered" evidence="1">
    <location>
        <begin position="208"/>
        <end position="241"/>
    </location>
</feature>
<feature type="compositionally biased region" description="Polar residues" evidence="1">
    <location>
        <begin position="103"/>
        <end position="121"/>
    </location>
</feature>
<gene>
    <name evidence="2" type="ORF">ABMA28_011368</name>
</gene>
<feature type="compositionally biased region" description="Basic residues" evidence="1">
    <location>
        <begin position="91"/>
        <end position="101"/>
    </location>
</feature>
<feature type="region of interest" description="Disordered" evidence="1">
    <location>
        <begin position="273"/>
        <end position="297"/>
    </location>
</feature>
<evidence type="ECO:0000313" key="3">
    <source>
        <dbReference type="Proteomes" id="UP001549921"/>
    </source>
</evidence>
<dbReference type="Proteomes" id="UP001549921">
    <property type="component" value="Unassembled WGS sequence"/>
</dbReference>
<feature type="region of interest" description="Disordered" evidence="1">
    <location>
        <begin position="19"/>
        <end position="121"/>
    </location>
</feature>
<proteinExistence type="predicted"/>
<feature type="compositionally biased region" description="Basic and acidic residues" evidence="1">
    <location>
        <begin position="170"/>
        <end position="182"/>
    </location>
</feature>
<accession>A0ABD0S740</accession>
<evidence type="ECO:0000256" key="1">
    <source>
        <dbReference type="SAM" id="MobiDB-lite"/>
    </source>
</evidence>
<dbReference type="AlphaFoldDB" id="A0ABD0S740"/>
<dbReference type="EMBL" id="JBEDNZ010000028">
    <property type="protein sequence ID" value="KAL0809891.1"/>
    <property type="molecule type" value="Genomic_DNA"/>
</dbReference>
<reference evidence="2 3" key="1">
    <citation type="submission" date="2024-06" db="EMBL/GenBank/DDBJ databases">
        <title>A chromosome-level genome assembly of beet webworm, Loxostege sticticalis.</title>
        <authorList>
            <person name="Zhang Y."/>
        </authorList>
    </citation>
    <scope>NUCLEOTIDE SEQUENCE [LARGE SCALE GENOMIC DNA]</scope>
    <source>
        <strain evidence="2">AQ028</strain>
        <tissue evidence="2">Male pupae</tissue>
    </source>
</reference>
<feature type="compositionally biased region" description="Low complexity" evidence="1">
    <location>
        <begin position="59"/>
        <end position="70"/>
    </location>
</feature>
<feature type="compositionally biased region" description="Low complexity" evidence="1">
    <location>
        <begin position="208"/>
        <end position="230"/>
    </location>
</feature>
<feature type="compositionally biased region" description="Basic and acidic residues" evidence="1">
    <location>
        <begin position="284"/>
        <end position="296"/>
    </location>
</feature>
<name>A0ABD0S740_LOXSC</name>
<feature type="region of interest" description="Disordered" evidence="1">
    <location>
        <begin position="153"/>
        <end position="182"/>
    </location>
</feature>
<comment type="caution">
    <text evidence="2">The sequence shown here is derived from an EMBL/GenBank/DDBJ whole genome shotgun (WGS) entry which is preliminary data.</text>
</comment>
<protein>
    <submittedName>
        <fullName evidence="2">Uncharacterized protein</fullName>
    </submittedName>
</protein>
<sequence>MSSSSESWAGGARAAGDIIDLDRFMRSARPSHPARQPQRQTARNGLVVDNGGLSRKASRPSSSVSSRVPATGHARDKRFSHDSGLSDGSYVRRRHRPHRRVSCSENANRTQPAPAQAIASTSSLRAFRTACSRALRDQQQAIARVAQLCERLAERRATPPTSEISSSSRSTRDQRRKDKHRTDECKTYKIIMTKLDELNRLFVARARGAPQPARARPRSDTTSASVSVSDKLVATEPEPRTKTVMPVTQITTKRLEAKWKPEPSASRLVERAVGNESVRSGALAERRDERLDEHSRRSTRLATLRAVTNAHALDIAPQDAVPKKTRESPNVVTESVVKCESSNDDSSSSVCDPHCGFDLDNPVHLYAQAKRLQALHATTHRRARTVPGALGSRSLCGACRGYWRSLRHYIAAQLFCCPQEACPCS</sequence>
<evidence type="ECO:0000313" key="2">
    <source>
        <dbReference type="EMBL" id="KAL0809891.1"/>
    </source>
</evidence>
<organism evidence="2 3">
    <name type="scientific">Loxostege sticticalis</name>
    <name type="common">Beet webworm moth</name>
    <dbReference type="NCBI Taxonomy" id="481309"/>
    <lineage>
        <taxon>Eukaryota</taxon>
        <taxon>Metazoa</taxon>
        <taxon>Ecdysozoa</taxon>
        <taxon>Arthropoda</taxon>
        <taxon>Hexapoda</taxon>
        <taxon>Insecta</taxon>
        <taxon>Pterygota</taxon>
        <taxon>Neoptera</taxon>
        <taxon>Endopterygota</taxon>
        <taxon>Lepidoptera</taxon>
        <taxon>Glossata</taxon>
        <taxon>Ditrysia</taxon>
        <taxon>Pyraloidea</taxon>
        <taxon>Crambidae</taxon>
        <taxon>Pyraustinae</taxon>
        <taxon>Loxostege</taxon>
    </lineage>
</organism>